<keyword evidence="2" id="KW-1185">Reference proteome</keyword>
<evidence type="ECO:0000313" key="2">
    <source>
        <dbReference type="Proteomes" id="UP000010809"/>
    </source>
</evidence>
<dbReference type="AlphaFoldDB" id="L0DTS3"/>
<organism evidence="1 2">
    <name type="scientific">Thioalkalivibrio nitratireducens (strain DSM 14787 / UNIQEM 213 / ALEN2)</name>
    <dbReference type="NCBI Taxonomy" id="1255043"/>
    <lineage>
        <taxon>Bacteria</taxon>
        <taxon>Pseudomonadati</taxon>
        <taxon>Pseudomonadota</taxon>
        <taxon>Gammaproteobacteria</taxon>
        <taxon>Chromatiales</taxon>
        <taxon>Ectothiorhodospiraceae</taxon>
        <taxon>Thioalkalivibrio</taxon>
    </lineage>
</organism>
<dbReference type="HOGENOM" id="CLU_2959412_0_0_6"/>
<dbReference type="EMBL" id="CP003989">
    <property type="protein sequence ID" value="AGA32397.1"/>
    <property type="molecule type" value="Genomic_DNA"/>
</dbReference>
<dbReference type="Proteomes" id="UP000010809">
    <property type="component" value="Chromosome"/>
</dbReference>
<evidence type="ECO:0000313" key="1">
    <source>
        <dbReference type="EMBL" id="AGA32397.1"/>
    </source>
</evidence>
<name>L0DTS3_THIND</name>
<reference evidence="1" key="1">
    <citation type="submission" date="2015-12" db="EMBL/GenBank/DDBJ databases">
        <authorList>
            <person name="Tikhonova T.V."/>
            <person name="Pavlov A.R."/>
            <person name="Beletsky A.V."/>
            <person name="Mardanov A.V."/>
            <person name="Sorokin D.Y."/>
            <person name="Ravin N.V."/>
            <person name="Popov V.O."/>
        </authorList>
    </citation>
    <scope>NUCLEOTIDE SEQUENCE</scope>
    <source>
        <strain evidence="1">DSM 14787</strain>
    </source>
</reference>
<proteinExistence type="predicted"/>
<sequence>MAEEKGQILSFARSIIDPSRSQISVERNVYDGMPEIGKMVSDGQKAIETLTGRRRTSSV</sequence>
<accession>L0DTS3</accession>
<dbReference type="KEGG" id="tni:TVNIR_0702"/>
<gene>
    <name evidence="1" type="ordered locus">TVNIR_0702</name>
</gene>
<dbReference type="PATRIC" id="fig|1255043.3.peg.708"/>
<protein>
    <submittedName>
        <fullName evidence="1">Uncharacterized protein</fullName>
    </submittedName>
</protein>